<accession>A0AAD3RPH3</accession>
<keyword evidence="3" id="KW-1185">Reference proteome</keyword>
<dbReference type="InterPro" id="IPR008979">
    <property type="entry name" value="Galactose-bd-like_sf"/>
</dbReference>
<evidence type="ECO:0000313" key="3">
    <source>
        <dbReference type="Proteomes" id="UP001234787"/>
    </source>
</evidence>
<dbReference type="Gene3D" id="2.60.120.260">
    <property type="entry name" value="Galactose-binding domain-like"/>
    <property type="match status" value="1"/>
</dbReference>
<dbReference type="GO" id="GO:0005634">
    <property type="term" value="C:nucleus"/>
    <property type="evidence" value="ECO:0007669"/>
    <property type="project" value="InterPro"/>
</dbReference>
<gene>
    <name evidence="2" type="ORF">SUGI_1307350</name>
</gene>
<feature type="domain" description="DNA-repair protein Xrcc1 N-terminal" evidence="1">
    <location>
        <begin position="6"/>
        <end position="115"/>
    </location>
</feature>
<reference evidence="2" key="1">
    <citation type="submission" date="2022-12" db="EMBL/GenBank/DDBJ databases">
        <title>Chromosome-Level Genome Assembly of Japanese Cedar (Cryptomeriajaponica D. Don).</title>
        <authorList>
            <person name="Fujino T."/>
            <person name="Yamaguchi K."/>
            <person name="Yokoyama T."/>
            <person name="Hamanaka T."/>
            <person name="Harazono Y."/>
            <person name="Kamada H."/>
            <person name="Kobayashi W."/>
            <person name="Ujino-Ihara T."/>
            <person name="Uchiyama K."/>
            <person name="Matsumoto A."/>
            <person name="Izuno A."/>
            <person name="Tsumura Y."/>
            <person name="Toyoda A."/>
            <person name="Shigenobu S."/>
            <person name="Moriguchi Y."/>
            <person name="Ueno S."/>
            <person name="Kasahara M."/>
        </authorList>
    </citation>
    <scope>NUCLEOTIDE SEQUENCE</scope>
</reference>
<dbReference type="InterPro" id="IPR002706">
    <property type="entry name" value="Xrcc1_N"/>
</dbReference>
<protein>
    <recommendedName>
        <fullName evidence="1">DNA-repair protein Xrcc1 N-terminal domain-containing protein</fullName>
    </recommendedName>
</protein>
<name>A0AAD3RPH3_CRYJA</name>
<dbReference type="GO" id="GO:0003684">
    <property type="term" value="F:damaged DNA binding"/>
    <property type="evidence" value="ECO:0007669"/>
    <property type="project" value="InterPro"/>
</dbReference>
<comment type="caution">
    <text evidence="2">The sequence shown here is derived from an EMBL/GenBank/DDBJ whole genome shotgun (WGS) entry which is preliminary data.</text>
</comment>
<dbReference type="PANTHER" id="PTHR11370">
    <property type="entry name" value="DNA-REPAIR PROTEIN XRCC1"/>
    <property type="match status" value="1"/>
</dbReference>
<dbReference type="Pfam" id="PF01834">
    <property type="entry name" value="XRCC1_N"/>
    <property type="match status" value="1"/>
</dbReference>
<evidence type="ECO:0000259" key="1">
    <source>
        <dbReference type="Pfam" id="PF01834"/>
    </source>
</evidence>
<proteinExistence type="predicted"/>
<sequence>MGGEWKVQSCSSESPVHKVDNVVREELYRIWQTEEPSEEAWLVLETDPPKAIERVEIVNAGASLIELYGLPEDGSEEELLLSTQQVMTLKDLTNKTNRTRSFTYTIPQKLSPIAAEKR</sequence>
<dbReference type="EMBL" id="BSEH01000093">
    <property type="protein sequence ID" value="GLJ57236.1"/>
    <property type="molecule type" value="Genomic_DNA"/>
</dbReference>
<organism evidence="2 3">
    <name type="scientific">Cryptomeria japonica</name>
    <name type="common">Japanese cedar</name>
    <name type="synonym">Cupressus japonica</name>
    <dbReference type="NCBI Taxonomy" id="3369"/>
    <lineage>
        <taxon>Eukaryota</taxon>
        <taxon>Viridiplantae</taxon>
        <taxon>Streptophyta</taxon>
        <taxon>Embryophyta</taxon>
        <taxon>Tracheophyta</taxon>
        <taxon>Spermatophyta</taxon>
        <taxon>Pinopsida</taxon>
        <taxon>Pinidae</taxon>
        <taxon>Conifers II</taxon>
        <taxon>Cupressales</taxon>
        <taxon>Cupressaceae</taxon>
        <taxon>Cryptomeria</taxon>
    </lineage>
</organism>
<dbReference type="SUPFAM" id="SSF49785">
    <property type="entry name" value="Galactose-binding domain-like"/>
    <property type="match status" value="1"/>
</dbReference>
<dbReference type="AlphaFoldDB" id="A0AAD3RPH3"/>
<dbReference type="GO" id="GO:0000012">
    <property type="term" value="P:single strand break repair"/>
    <property type="evidence" value="ECO:0007669"/>
    <property type="project" value="InterPro"/>
</dbReference>
<dbReference type="Proteomes" id="UP001234787">
    <property type="component" value="Unassembled WGS sequence"/>
</dbReference>
<evidence type="ECO:0000313" key="2">
    <source>
        <dbReference type="EMBL" id="GLJ57236.1"/>
    </source>
</evidence>
<dbReference type="PANTHER" id="PTHR11370:SF5">
    <property type="entry name" value="DNA REPAIR PROTEIN XRCC1"/>
    <property type="match status" value="1"/>
</dbReference>